<organism evidence="3 4">
    <name type="scientific">Profundicola chukchiensis</name>
    <dbReference type="NCBI Taxonomy" id="2961959"/>
    <lineage>
        <taxon>Bacteria</taxon>
        <taxon>Pseudomonadati</taxon>
        <taxon>Bacteroidota</taxon>
        <taxon>Flavobacteriia</taxon>
        <taxon>Flavobacteriales</taxon>
        <taxon>Weeksellaceae</taxon>
        <taxon>Profundicola</taxon>
    </lineage>
</organism>
<dbReference type="SUPFAM" id="SSF53756">
    <property type="entry name" value="UDP-Glycosyltransferase/glycogen phosphorylase"/>
    <property type="match status" value="1"/>
</dbReference>
<name>A0A9X4MWR1_9FLAO</name>
<dbReference type="PANTHER" id="PTHR30160">
    <property type="entry name" value="TETRAACYLDISACCHARIDE 4'-KINASE-RELATED"/>
    <property type="match status" value="1"/>
</dbReference>
<dbReference type="EMBL" id="JANCMU010000004">
    <property type="protein sequence ID" value="MDG4946298.1"/>
    <property type="molecule type" value="Genomic_DNA"/>
</dbReference>
<dbReference type="RefSeq" id="WP_304420735.1">
    <property type="nucleotide sequence ID" value="NZ_JANCMU010000004.1"/>
</dbReference>
<dbReference type="CDD" id="cd03789">
    <property type="entry name" value="GT9_LPS_heptosyltransferase"/>
    <property type="match status" value="1"/>
</dbReference>
<dbReference type="InterPro" id="IPR051199">
    <property type="entry name" value="LPS_LOS_Heptosyltrfase"/>
</dbReference>
<protein>
    <submittedName>
        <fullName evidence="3">Glycosyltransferase family 9 protein</fullName>
    </submittedName>
</protein>
<dbReference type="GO" id="GO:0009244">
    <property type="term" value="P:lipopolysaccharide core region biosynthetic process"/>
    <property type="evidence" value="ECO:0007669"/>
    <property type="project" value="TreeGrafter"/>
</dbReference>
<evidence type="ECO:0000313" key="3">
    <source>
        <dbReference type="EMBL" id="MDG4946298.1"/>
    </source>
</evidence>
<dbReference type="Gene3D" id="3.40.50.2000">
    <property type="entry name" value="Glycogen Phosphorylase B"/>
    <property type="match status" value="2"/>
</dbReference>
<proteinExistence type="predicted"/>
<sequence>MKEQQRILVFRLSSLGDVALCVPVIMNVLEQNPELSIDFVTPKFMHDLFPVHNRLKFVDFDKKGKHQGILGLLSLLKSIDLKQYNAIADLHEVLRTKVLATASFLKGKKVVSIKKDRKARKALINGETSQPLKPTTEKYADVFRRLGFKLELDHHLKNYLFDSIPRTNKIGIAPFARHQGKMYPIDKLKEVVVALSKTNPIEIYGNKSELDDLKDWKSIGNIEFCKGNGLKDELKQMSGLQLMISMDSANMHLASLVGVPVVSIWGVTHPNAGFLGYGQSWEGIIQDENCQWRPTSVYGNKLGPSDNPTGFGGITPEMIINKTYEMLIK</sequence>
<reference evidence="3" key="1">
    <citation type="submission" date="2022-07" db="EMBL/GenBank/DDBJ databases">
        <title>Description and genome-wide analysis of Profundicola chukchiensis gen. nov., sp. nov., marine bacteria isolated from bottom sediments of the Chukchi Sea.</title>
        <authorList>
            <person name="Romanenko L."/>
            <person name="Otstavnykh N."/>
            <person name="Kurilenko V."/>
            <person name="Eremeev V."/>
            <person name="Velansky P."/>
            <person name="Mikhailov V."/>
            <person name="Isaeva M."/>
        </authorList>
    </citation>
    <scope>NUCLEOTIDE SEQUENCE</scope>
    <source>
        <strain evidence="3">KMM 9713</strain>
    </source>
</reference>
<dbReference type="InterPro" id="IPR002201">
    <property type="entry name" value="Glyco_trans_9"/>
</dbReference>
<comment type="caution">
    <text evidence="3">The sequence shown here is derived from an EMBL/GenBank/DDBJ whole genome shotgun (WGS) entry which is preliminary data.</text>
</comment>
<dbReference type="PANTHER" id="PTHR30160:SF22">
    <property type="entry name" value="LIPOPOLYSACCHARIDE CORE BIOSYNTHESIS PROTEIN"/>
    <property type="match status" value="1"/>
</dbReference>
<dbReference type="AlphaFoldDB" id="A0A9X4MWR1"/>
<evidence type="ECO:0000313" key="4">
    <source>
        <dbReference type="Proteomes" id="UP001152599"/>
    </source>
</evidence>
<dbReference type="GO" id="GO:0008713">
    <property type="term" value="F:ADP-heptose-lipopolysaccharide heptosyltransferase activity"/>
    <property type="evidence" value="ECO:0007669"/>
    <property type="project" value="TreeGrafter"/>
</dbReference>
<accession>A0A9X4MWR1</accession>
<evidence type="ECO:0000256" key="1">
    <source>
        <dbReference type="ARBA" id="ARBA00022676"/>
    </source>
</evidence>
<evidence type="ECO:0000256" key="2">
    <source>
        <dbReference type="ARBA" id="ARBA00022679"/>
    </source>
</evidence>
<dbReference type="GO" id="GO:0005829">
    <property type="term" value="C:cytosol"/>
    <property type="evidence" value="ECO:0007669"/>
    <property type="project" value="TreeGrafter"/>
</dbReference>
<dbReference type="Proteomes" id="UP001152599">
    <property type="component" value="Unassembled WGS sequence"/>
</dbReference>
<keyword evidence="1" id="KW-0328">Glycosyltransferase</keyword>
<dbReference type="Pfam" id="PF01075">
    <property type="entry name" value="Glyco_transf_9"/>
    <property type="match status" value="1"/>
</dbReference>
<keyword evidence="2" id="KW-0808">Transferase</keyword>
<keyword evidence="4" id="KW-1185">Reference proteome</keyword>
<gene>
    <name evidence="3" type="ORF">NMK71_07720</name>
</gene>